<evidence type="ECO:0000313" key="1">
    <source>
        <dbReference type="EMBL" id="CAG6636779.1"/>
    </source>
</evidence>
<sequence>MRLFCICLSLLRNHCNIHASILHLFLSTQESLQYPCVYSASVCLYSGITAISMRLFCICLCLLRNHWNIIHASILHLFVSTQESLQYPCVYSASVCVYSGITAIFMRLFCICFSLLNSSAISMRLFYIISRSSRLKLLATTQESLQYPCVYSASVCLLVQA</sequence>
<dbReference type="EMBL" id="HBUF01095774">
    <property type="protein sequence ID" value="CAG6636779.1"/>
    <property type="molecule type" value="Transcribed_RNA"/>
</dbReference>
<accession>A0A8D8QT06</accession>
<name>A0A8D8QT06_9HEMI</name>
<protein>
    <submittedName>
        <fullName evidence="1">Uncharacterized protein</fullName>
    </submittedName>
</protein>
<reference evidence="1" key="1">
    <citation type="submission" date="2021-05" db="EMBL/GenBank/DDBJ databases">
        <authorList>
            <person name="Alioto T."/>
            <person name="Alioto T."/>
            <person name="Gomez Garrido J."/>
        </authorList>
    </citation>
    <scope>NUCLEOTIDE SEQUENCE</scope>
</reference>
<dbReference type="AlphaFoldDB" id="A0A8D8QT06"/>
<organism evidence="1">
    <name type="scientific">Cacopsylla melanoneura</name>
    <dbReference type="NCBI Taxonomy" id="428564"/>
    <lineage>
        <taxon>Eukaryota</taxon>
        <taxon>Metazoa</taxon>
        <taxon>Ecdysozoa</taxon>
        <taxon>Arthropoda</taxon>
        <taxon>Hexapoda</taxon>
        <taxon>Insecta</taxon>
        <taxon>Pterygota</taxon>
        <taxon>Neoptera</taxon>
        <taxon>Paraneoptera</taxon>
        <taxon>Hemiptera</taxon>
        <taxon>Sternorrhyncha</taxon>
        <taxon>Psylloidea</taxon>
        <taxon>Psyllidae</taxon>
        <taxon>Psyllinae</taxon>
        <taxon>Cacopsylla</taxon>
    </lineage>
</organism>
<proteinExistence type="predicted"/>